<dbReference type="CDD" id="cd09276">
    <property type="entry name" value="Rnase_HI_RT_non_LTR"/>
    <property type="match status" value="1"/>
</dbReference>
<reference evidence="2 3" key="1">
    <citation type="journal article" date="2019" name="Sci. Rep.">
        <title>Orb-weaving spider Araneus ventricosus genome elucidates the spidroin gene catalogue.</title>
        <authorList>
            <person name="Kono N."/>
            <person name="Nakamura H."/>
            <person name="Ohtoshi R."/>
            <person name="Moran D.A.P."/>
            <person name="Shinohara A."/>
            <person name="Yoshida Y."/>
            <person name="Fujiwara M."/>
            <person name="Mori M."/>
            <person name="Tomita M."/>
            <person name="Arakawa K."/>
        </authorList>
    </citation>
    <scope>NUCLEOTIDE SEQUENCE [LARGE SCALE GENOMIC DNA]</scope>
</reference>
<dbReference type="InterPro" id="IPR002156">
    <property type="entry name" value="RNaseH_domain"/>
</dbReference>
<dbReference type="Proteomes" id="UP000499080">
    <property type="component" value="Unassembled WGS sequence"/>
</dbReference>
<accession>A0A4Y2LQA0</accession>
<evidence type="ECO:0000313" key="3">
    <source>
        <dbReference type="Proteomes" id="UP000499080"/>
    </source>
</evidence>
<dbReference type="OrthoDB" id="3547074at2759"/>
<organism evidence="2 3">
    <name type="scientific">Araneus ventricosus</name>
    <name type="common">Orbweaver spider</name>
    <name type="synonym">Epeira ventricosa</name>
    <dbReference type="NCBI Taxonomy" id="182803"/>
    <lineage>
        <taxon>Eukaryota</taxon>
        <taxon>Metazoa</taxon>
        <taxon>Ecdysozoa</taxon>
        <taxon>Arthropoda</taxon>
        <taxon>Chelicerata</taxon>
        <taxon>Arachnida</taxon>
        <taxon>Araneae</taxon>
        <taxon>Araneomorphae</taxon>
        <taxon>Entelegynae</taxon>
        <taxon>Araneoidea</taxon>
        <taxon>Araneidae</taxon>
        <taxon>Araneus</taxon>
    </lineage>
</organism>
<comment type="caution">
    <text evidence="2">The sequence shown here is derived from an EMBL/GenBank/DDBJ whole genome shotgun (WGS) entry which is preliminary data.</text>
</comment>
<dbReference type="EMBL" id="BGPR01006211">
    <property type="protein sequence ID" value="GBN16995.1"/>
    <property type="molecule type" value="Genomic_DNA"/>
</dbReference>
<evidence type="ECO:0000259" key="1">
    <source>
        <dbReference type="PROSITE" id="PS50879"/>
    </source>
</evidence>
<dbReference type="InterPro" id="IPR036397">
    <property type="entry name" value="RNaseH_sf"/>
</dbReference>
<dbReference type="PROSITE" id="PS50879">
    <property type="entry name" value="RNASE_H_1"/>
    <property type="match status" value="1"/>
</dbReference>
<dbReference type="GO" id="GO:0003676">
    <property type="term" value="F:nucleic acid binding"/>
    <property type="evidence" value="ECO:0007669"/>
    <property type="project" value="InterPro"/>
</dbReference>
<proteinExistence type="predicted"/>
<dbReference type="InterPro" id="IPR012337">
    <property type="entry name" value="RNaseH-like_sf"/>
</dbReference>
<gene>
    <name evidence="2" type="ORF">AVEN_140111_1</name>
</gene>
<feature type="domain" description="RNase H type-1" evidence="1">
    <location>
        <begin position="129"/>
        <end position="257"/>
    </location>
</feature>
<protein>
    <recommendedName>
        <fullName evidence="1">RNase H type-1 domain-containing protein</fullName>
    </recommendedName>
</protein>
<dbReference type="GO" id="GO:0004523">
    <property type="term" value="F:RNA-DNA hybrid ribonuclease activity"/>
    <property type="evidence" value="ECO:0007669"/>
    <property type="project" value="InterPro"/>
</dbReference>
<keyword evidence="3" id="KW-1185">Reference proteome</keyword>
<name>A0A4Y2LQA0_ARAVE</name>
<dbReference type="AlphaFoldDB" id="A0A4Y2LQA0"/>
<dbReference type="Pfam" id="PF00075">
    <property type="entry name" value="RNase_H"/>
    <property type="match status" value="1"/>
</dbReference>
<evidence type="ECO:0000313" key="2">
    <source>
        <dbReference type="EMBL" id="GBN16995.1"/>
    </source>
</evidence>
<dbReference type="Gene3D" id="3.30.420.10">
    <property type="entry name" value="Ribonuclease H-like superfamily/Ribonuclease H"/>
    <property type="match status" value="1"/>
</dbReference>
<dbReference type="SUPFAM" id="SSF53098">
    <property type="entry name" value="Ribonuclease H-like"/>
    <property type="match status" value="1"/>
</dbReference>
<sequence length="300" mass="33771">MHIRILDEKSTFSEERRAYSNRTSAGAWGSRLVSRNYRPNLQKTLNNSTPVPRGNLRCLQDNLHGSSAAPLYLQLQREARGTALFRLRVPLSTNVCDIDPSEIEDKATGWSAHASEHLTPTQISLDDGGNINIGLYTYGSKTKKWVGAALCVLTDVKITHRWSTRLCLRNIVFQAEILALLKAVEDAVAFPTQQLTILVENQASIKSAANPKSHNSIARKIFKLLNSHRHIRVLWIKAHTGYIGNEEADRLAKEAAETENFPETPLEFPKPFIKHSYVRRCWPPGKWLGMMEILGDSFTT</sequence>